<evidence type="ECO:0000256" key="1">
    <source>
        <dbReference type="ARBA" id="ARBA00004477"/>
    </source>
</evidence>
<keyword evidence="11" id="KW-1185">Reference proteome</keyword>
<proteinExistence type="predicted"/>
<dbReference type="EMBL" id="MU865939">
    <property type="protein sequence ID" value="KAK4449179.1"/>
    <property type="molecule type" value="Genomic_DNA"/>
</dbReference>
<evidence type="ECO:0000256" key="3">
    <source>
        <dbReference type="ARBA" id="ARBA00022502"/>
    </source>
</evidence>
<feature type="region of interest" description="Disordered" evidence="8">
    <location>
        <begin position="20"/>
        <end position="41"/>
    </location>
</feature>
<dbReference type="InterPro" id="IPR009580">
    <property type="entry name" value="GPI_biosynthesis_protein_Pig-F"/>
</dbReference>
<keyword evidence="6 9" id="KW-1133">Transmembrane helix</keyword>
<dbReference type="GO" id="GO:0005789">
    <property type="term" value="C:endoplasmic reticulum membrane"/>
    <property type="evidence" value="ECO:0007669"/>
    <property type="project" value="UniProtKB-SubCell"/>
</dbReference>
<evidence type="ECO:0000256" key="4">
    <source>
        <dbReference type="ARBA" id="ARBA00022692"/>
    </source>
</evidence>
<gene>
    <name evidence="10" type="ORF">QBC34DRAFT_438601</name>
</gene>
<reference evidence="10" key="2">
    <citation type="submission" date="2023-05" db="EMBL/GenBank/DDBJ databases">
        <authorList>
            <consortium name="Lawrence Berkeley National Laboratory"/>
            <person name="Steindorff A."/>
            <person name="Hensen N."/>
            <person name="Bonometti L."/>
            <person name="Westerberg I."/>
            <person name="Brannstrom I.O."/>
            <person name="Guillou S."/>
            <person name="Cros-Aarteil S."/>
            <person name="Calhoun S."/>
            <person name="Haridas S."/>
            <person name="Kuo A."/>
            <person name="Mondo S."/>
            <person name="Pangilinan J."/>
            <person name="Riley R."/>
            <person name="Labutti K."/>
            <person name="Andreopoulos B."/>
            <person name="Lipzen A."/>
            <person name="Chen C."/>
            <person name="Yanf M."/>
            <person name="Daum C."/>
            <person name="Ng V."/>
            <person name="Clum A."/>
            <person name="Ohm R."/>
            <person name="Martin F."/>
            <person name="Silar P."/>
            <person name="Natvig D."/>
            <person name="Lalanne C."/>
            <person name="Gautier V."/>
            <person name="Ament-Velasquez S.L."/>
            <person name="Kruys A."/>
            <person name="Hutchinson M.I."/>
            <person name="Powell A.J."/>
            <person name="Barry K."/>
            <person name="Miller A.N."/>
            <person name="Grigoriev I.V."/>
            <person name="Debuchy R."/>
            <person name="Gladieux P."/>
            <person name="Thoren M.H."/>
            <person name="Johannesson H."/>
        </authorList>
    </citation>
    <scope>NUCLEOTIDE SEQUENCE</scope>
    <source>
        <strain evidence="10">PSN243</strain>
    </source>
</reference>
<accession>A0AAV9GK69</accession>
<evidence type="ECO:0000256" key="6">
    <source>
        <dbReference type="ARBA" id="ARBA00022989"/>
    </source>
</evidence>
<dbReference type="GO" id="GO:0016740">
    <property type="term" value="F:transferase activity"/>
    <property type="evidence" value="ECO:0007669"/>
    <property type="project" value="UniProtKB-KW"/>
</dbReference>
<dbReference type="Proteomes" id="UP001321760">
    <property type="component" value="Unassembled WGS sequence"/>
</dbReference>
<comment type="subcellular location">
    <subcellularLocation>
        <location evidence="1">Endoplasmic reticulum membrane</location>
        <topology evidence="1">Multi-pass membrane protein</topology>
    </subcellularLocation>
</comment>
<reference evidence="10" key="1">
    <citation type="journal article" date="2023" name="Mol. Phylogenet. Evol.">
        <title>Genome-scale phylogeny and comparative genomics of the fungal order Sordariales.</title>
        <authorList>
            <person name="Hensen N."/>
            <person name="Bonometti L."/>
            <person name="Westerberg I."/>
            <person name="Brannstrom I.O."/>
            <person name="Guillou S."/>
            <person name="Cros-Aarteil S."/>
            <person name="Calhoun S."/>
            <person name="Haridas S."/>
            <person name="Kuo A."/>
            <person name="Mondo S."/>
            <person name="Pangilinan J."/>
            <person name="Riley R."/>
            <person name="LaButti K."/>
            <person name="Andreopoulos B."/>
            <person name="Lipzen A."/>
            <person name="Chen C."/>
            <person name="Yan M."/>
            <person name="Daum C."/>
            <person name="Ng V."/>
            <person name="Clum A."/>
            <person name="Steindorff A."/>
            <person name="Ohm R.A."/>
            <person name="Martin F."/>
            <person name="Silar P."/>
            <person name="Natvig D.O."/>
            <person name="Lalanne C."/>
            <person name="Gautier V."/>
            <person name="Ament-Velasquez S.L."/>
            <person name="Kruys A."/>
            <person name="Hutchinson M.I."/>
            <person name="Powell A.J."/>
            <person name="Barry K."/>
            <person name="Miller A.N."/>
            <person name="Grigoriev I.V."/>
            <person name="Debuchy R."/>
            <person name="Gladieux P."/>
            <person name="Hiltunen Thoren M."/>
            <person name="Johannesson H."/>
        </authorList>
    </citation>
    <scope>NUCLEOTIDE SEQUENCE</scope>
    <source>
        <strain evidence="10">PSN243</strain>
    </source>
</reference>
<feature type="transmembrane region" description="Helical" evidence="9">
    <location>
        <begin position="235"/>
        <end position="256"/>
    </location>
</feature>
<comment type="pathway">
    <text evidence="2">Glycolipid biosynthesis; glycosylphosphatidylinositol-anchor biosynthesis.</text>
</comment>
<feature type="transmembrane region" description="Helical" evidence="9">
    <location>
        <begin position="204"/>
        <end position="223"/>
    </location>
</feature>
<dbReference type="Pfam" id="PF06699">
    <property type="entry name" value="PIG-F"/>
    <property type="match status" value="1"/>
</dbReference>
<feature type="transmembrane region" description="Helical" evidence="9">
    <location>
        <begin position="164"/>
        <end position="183"/>
    </location>
</feature>
<feature type="transmembrane region" description="Helical" evidence="9">
    <location>
        <begin position="85"/>
        <end position="107"/>
    </location>
</feature>
<evidence type="ECO:0000256" key="7">
    <source>
        <dbReference type="ARBA" id="ARBA00023136"/>
    </source>
</evidence>
<evidence type="ECO:0000256" key="9">
    <source>
        <dbReference type="SAM" id="Phobius"/>
    </source>
</evidence>
<feature type="transmembrane region" description="Helical" evidence="9">
    <location>
        <begin position="128"/>
        <end position="158"/>
    </location>
</feature>
<evidence type="ECO:0000256" key="8">
    <source>
        <dbReference type="SAM" id="MobiDB-lite"/>
    </source>
</evidence>
<evidence type="ECO:0000256" key="2">
    <source>
        <dbReference type="ARBA" id="ARBA00004687"/>
    </source>
</evidence>
<dbReference type="GO" id="GO:0006506">
    <property type="term" value="P:GPI anchor biosynthetic process"/>
    <property type="evidence" value="ECO:0007669"/>
    <property type="project" value="UniProtKB-KW"/>
</dbReference>
<sequence length="261" mass="27192">MPLVDPVTMSSSIVKSAAAQAAAPQSQAKEKETPAAPALQPVQIKPTPAAQAARHGFPALLAAIFAVRFPALVDDPVSAMLTTLPAVAAIQLAYALVCLPAVGSSSAKPSRKLRPGEKKKSGDGGPNLPVTILVSLLLTTFITPALYVAFVCFGAPAYTYVSHTMLACANLAVLTLFPLFYVHGVDGAAWSAVFSAGAPWDETYGGYIGGFVGAWLGAVPIPLDWDREWQKWPVTIVAGMYGGYLLGRVLGGTVLWGKGGR</sequence>
<protein>
    <submittedName>
        <fullName evidence="10">Glycosylphophatidylinositol anchor phosphoethanolamine transferase</fullName>
    </submittedName>
</protein>
<keyword evidence="4 9" id="KW-0812">Transmembrane</keyword>
<evidence type="ECO:0000313" key="10">
    <source>
        <dbReference type="EMBL" id="KAK4449179.1"/>
    </source>
</evidence>
<evidence type="ECO:0000313" key="11">
    <source>
        <dbReference type="Proteomes" id="UP001321760"/>
    </source>
</evidence>
<feature type="region of interest" description="Disordered" evidence="8">
    <location>
        <begin position="104"/>
        <end position="123"/>
    </location>
</feature>
<organism evidence="10 11">
    <name type="scientific">Podospora aff. communis PSN243</name>
    <dbReference type="NCBI Taxonomy" id="3040156"/>
    <lineage>
        <taxon>Eukaryota</taxon>
        <taxon>Fungi</taxon>
        <taxon>Dikarya</taxon>
        <taxon>Ascomycota</taxon>
        <taxon>Pezizomycotina</taxon>
        <taxon>Sordariomycetes</taxon>
        <taxon>Sordariomycetidae</taxon>
        <taxon>Sordariales</taxon>
        <taxon>Podosporaceae</taxon>
        <taxon>Podospora</taxon>
    </lineage>
</organism>
<name>A0AAV9GK69_9PEZI</name>
<comment type="caution">
    <text evidence="10">The sequence shown here is derived from an EMBL/GenBank/DDBJ whole genome shotgun (WGS) entry which is preliminary data.</text>
</comment>
<dbReference type="AlphaFoldDB" id="A0AAV9GK69"/>
<evidence type="ECO:0000256" key="5">
    <source>
        <dbReference type="ARBA" id="ARBA00022824"/>
    </source>
</evidence>
<keyword evidence="5" id="KW-0256">Endoplasmic reticulum</keyword>
<keyword evidence="7 9" id="KW-0472">Membrane</keyword>
<keyword evidence="3" id="KW-0337">GPI-anchor biosynthesis</keyword>
<keyword evidence="10" id="KW-0808">Transferase</keyword>